<evidence type="ECO:0000256" key="3">
    <source>
        <dbReference type="ARBA" id="ARBA00022694"/>
    </source>
</evidence>
<evidence type="ECO:0000256" key="1">
    <source>
        <dbReference type="ARBA" id="ARBA00012156"/>
    </source>
</evidence>
<evidence type="ECO:0000256" key="6">
    <source>
        <dbReference type="ARBA" id="ARBA00048117"/>
    </source>
</evidence>
<protein>
    <recommendedName>
        <fullName evidence="1">N(6)-L-threonylcarbamoyladenine synthase</fullName>
        <ecNumber evidence="1">2.3.1.234</ecNumber>
    </recommendedName>
</protein>
<dbReference type="KEGG" id="aram:KAR29_06535"/>
<keyword evidence="2 8" id="KW-0808">Transferase</keyword>
<dbReference type="Proteomes" id="UP000671879">
    <property type="component" value="Chromosome"/>
</dbReference>
<dbReference type="Pfam" id="PF00814">
    <property type="entry name" value="TsaD"/>
    <property type="match status" value="1"/>
</dbReference>
<dbReference type="NCBIfam" id="TIGR03725">
    <property type="entry name" value="T6A_YeaZ"/>
    <property type="match status" value="1"/>
</dbReference>
<dbReference type="SUPFAM" id="SSF53067">
    <property type="entry name" value="Actin-like ATPase domain"/>
    <property type="match status" value="2"/>
</dbReference>
<evidence type="ECO:0000259" key="7">
    <source>
        <dbReference type="Pfam" id="PF00814"/>
    </source>
</evidence>
<dbReference type="AlphaFoldDB" id="A0A9Q7F0Z5"/>
<dbReference type="EMBL" id="CP072943">
    <property type="protein sequence ID" value="QTX33507.1"/>
    <property type="molecule type" value="Genomic_DNA"/>
</dbReference>
<feature type="domain" description="Gcp-like" evidence="7">
    <location>
        <begin position="34"/>
        <end position="155"/>
    </location>
</feature>
<proteinExistence type="predicted"/>
<accession>A0A9Q7F0Z5</accession>
<keyword evidence="5 8" id="KW-0012">Acyltransferase</keyword>
<evidence type="ECO:0000313" key="9">
    <source>
        <dbReference type="Proteomes" id="UP000671879"/>
    </source>
</evidence>
<dbReference type="InterPro" id="IPR022496">
    <property type="entry name" value="T6A_TsaB"/>
</dbReference>
<evidence type="ECO:0000256" key="5">
    <source>
        <dbReference type="ARBA" id="ARBA00023315"/>
    </source>
</evidence>
<organism evidence="8 9">
    <name type="scientific">Aminithiophilus ramosus</name>
    <dbReference type="NCBI Taxonomy" id="3029084"/>
    <lineage>
        <taxon>Bacteria</taxon>
        <taxon>Thermotogati</taxon>
        <taxon>Synergistota</taxon>
        <taxon>Synergistia</taxon>
        <taxon>Synergistales</taxon>
        <taxon>Aminithiophilaceae</taxon>
        <taxon>Aminithiophilus</taxon>
    </lineage>
</organism>
<evidence type="ECO:0000313" key="8">
    <source>
        <dbReference type="EMBL" id="QTX33507.1"/>
    </source>
</evidence>
<keyword evidence="3" id="KW-0819">tRNA processing</keyword>
<dbReference type="Gene3D" id="3.30.420.40">
    <property type="match status" value="2"/>
</dbReference>
<dbReference type="GO" id="GO:0002949">
    <property type="term" value="P:tRNA threonylcarbamoyladenosine modification"/>
    <property type="evidence" value="ECO:0007669"/>
    <property type="project" value="InterPro"/>
</dbReference>
<dbReference type="PANTHER" id="PTHR11735:SF11">
    <property type="entry name" value="TRNA THREONYLCARBAMOYLADENOSINE BIOSYNTHESIS PROTEIN TSAB"/>
    <property type="match status" value="1"/>
</dbReference>
<dbReference type="GO" id="GO:0046872">
    <property type="term" value="F:metal ion binding"/>
    <property type="evidence" value="ECO:0007669"/>
    <property type="project" value="UniProtKB-KW"/>
</dbReference>
<dbReference type="GO" id="GO:0005829">
    <property type="term" value="C:cytosol"/>
    <property type="evidence" value="ECO:0007669"/>
    <property type="project" value="TreeGrafter"/>
</dbReference>
<dbReference type="GO" id="GO:0061711">
    <property type="term" value="F:tRNA N(6)-L-threonylcarbamoyladenine synthase activity"/>
    <property type="evidence" value="ECO:0007669"/>
    <property type="project" value="UniProtKB-EC"/>
</dbReference>
<sequence>MPFVLSIDCCSRWTNVGCSCNGTILGEVHLNIGRNQSSQLPLVVEGLLRSIDKTFHDVDFLAVTTGPGYFTGLRVGVAYAMALAEALNVPVVPVNTLEAMIFDLLHEGPLFLPLLWARRDEVYGAIYRASASSSTPEPLLSPVFIPFNQLLEFSREQKKRVLWVGEDLHRFASSLDGESILSNRASARAGNVALLGERDADRALPVEKIVVDYFRGADMG</sequence>
<dbReference type="EC" id="2.3.1.234" evidence="1"/>
<dbReference type="CDD" id="cd24032">
    <property type="entry name" value="ASKHA_NBD_TsaB"/>
    <property type="match status" value="1"/>
</dbReference>
<dbReference type="InterPro" id="IPR043129">
    <property type="entry name" value="ATPase_NBD"/>
</dbReference>
<dbReference type="InterPro" id="IPR017861">
    <property type="entry name" value="KAE1/TsaD"/>
</dbReference>
<dbReference type="InterPro" id="IPR000905">
    <property type="entry name" value="Gcp-like_dom"/>
</dbReference>
<comment type="catalytic activity">
    <reaction evidence="6">
        <text>L-threonylcarbamoyladenylate + adenosine(37) in tRNA = N(6)-L-threonylcarbamoyladenosine(37) in tRNA + AMP + H(+)</text>
        <dbReference type="Rhea" id="RHEA:37059"/>
        <dbReference type="Rhea" id="RHEA-COMP:10162"/>
        <dbReference type="Rhea" id="RHEA-COMP:10163"/>
        <dbReference type="ChEBI" id="CHEBI:15378"/>
        <dbReference type="ChEBI" id="CHEBI:73682"/>
        <dbReference type="ChEBI" id="CHEBI:74411"/>
        <dbReference type="ChEBI" id="CHEBI:74418"/>
        <dbReference type="ChEBI" id="CHEBI:456215"/>
        <dbReference type="EC" id="2.3.1.234"/>
    </reaction>
</comment>
<gene>
    <name evidence="8" type="primary">tsaB</name>
    <name evidence="8" type="ORF">KAR29_06535</name>
</gene>
<reference evidence="9" key="1">
    <citation type="submission" date="2021-04" db="EMBL/GenBank/DDBJ databases">
        <title>A novel Synergistetes isolate from a pyrite-forming mixed culture.</title>
        <authorList>
            <person name="Bunk B."/>
            <person name="Sproer C."/>
            <person name="Spring S."/>
            <person name="Pester M."/>
        </authorList>
    </citation>
    <scope>NUCLEOTIDE SEQUENCE [LARGE SCALE GENOMIC DNA]</scope>
    <source>
        <strain evidence="9">J.5.4.2-T.3.5.2</strain>
    </source>
</reference>
<keyword evidence="4" id="KW-0479">Metal-binding</keyword>
<evidence type="ECO:0000256" key="2">
    <source>
        <dbReference type="ARBA" id="ARBA00022679"/>
    </source>
</evidence>
<keyword evidence="9" id="KW-1185">Reference proteome</keyword>
<name>A0A9Q7F0Z5_9BACT</name>
<dbReference type="PANTHER" id="PTHR11735">
    <property type="entry name" value="TRNA N6-ADENOSINE THREONYLCARBAMOYLTRANSFERASE"/>
    <property type="match status" value="1"/>
</dbReference>
<dbReference type="PRINTS" id="PR00789">
    <property type="entry name" value="OSIALOPTASE"/>
</dbReference>
<evidence type="ECO:0000256" key="4">
    <source>
        <dbReference type="ARBA" id="ARBA00022723"/>
    </source>
</evidence>
<dbReference type="RefSeq" id="WP_274374795.1">
    <property type="nucleotide sequence ID" value="NZ_CP072943.1"/>
</dbReference>